<proteinExistence type="predicted"/>
<dbReference type="RefSeq" id="XP_011669225.1">
    <property type="nucleotide sequence ID" value="XM_011670923.2"/>
</dbReference>
<dbReference type="Gene3D" id="1.25.10.10">
    <property type="entry name" value="Leucine-rich Repeat Variant"/>
    <property type="match status" value="1"/>
</dbReference>
<dbReference type="Pfam" id="PF13646">
    <property type="entry name" value="HEAT_2"/>
    <property type="match status" value="1"/>
</dbReference>
<dbReference type="EnsemblMetazoa" id="XM_011670923">
    <property type="protein sequence ID" value="XP_011669225"/>
    <property type="gene ID" value="LOC100888669"/>
</dbReference>
<dbReference type="EnsemblMetazoa" id="XM_003730289">
    <property type="protein sequence ID" value="XP_003730337"/>
    <property type="gene ID" value="LOC100888669"/>
</dbReference>
<feature type="domain" description="TIR" evidence="1">
    <location>
        <begin position="8"/>
        <end position="115"/>
    </location>
</feature>
<dbReference type="SUPFAM" id="SSF48371">
    <property type="entry name" value="ARM repeat"/>
    <property type="match status" value="1"/>
</dbReference>
<dbReference type="PANTHER" id="PTHR12697:SF15">
    <property type="entry name" value="TIR DOMAIN-CONTAINING PROTEIN"/>
    <property type="match status" value="1"/>
</dbReference>
<dbReference type="InterPro" id="IPR011989">
    <property type="entry name" value="ARM-like"/>
</dbReference>
<dbReference type="Proteomes" id="UP000007110">
    <property type="component" value="Unassembled WGS sequence"/>
</dbReference>
<dbReference type="AlphaFoldDB" id="A0A7M7HI34"/>
<evidence type="ECO:0000313" key="2">
    <source>
        <dbReference type="EnsemblMetazoa" id="XP_011669225"/>
    </source>
</evidence>
<dbReference type="KEGG" id="spu:100888669"/>
<dbReference type="PANTHER" id="PTHR12697">
    <property type="entry name" value="PBS LYASE HEAT-LIKE PROTEIN"/>
    <property type="match status" value="1"/>
</dbReference>
<dbReference type="InterPro" id="IPR016024">
    <property type="entry name" value="ARM-type_fold"/>
</dbReference>
<dbReference type="Gene3D" id="3.40.50.10140">
    <property type="entry name" value="Toll/interleukin-1 receptor homology (TIR) domain"/>
    <property type="match status" value="1"/>
</dbReference>
<sequence>MAGDHDDVYICHHESDKKFAQFLAENLRKKSLKVWEPDSDAPSGKGKALVNAQVCIVILSEESLQDKACEDAISLAYISDKPVFPVAIKDFPDLEKCLSFSMRLILAKLNWVFFIASSNSSGFPTESLPVLISSIKREIEAVSHRNKPQAGEIEGNLEGGSSQRAFYKRWNSVQDDVEQIDFWEENFGSAKEVTWIKFREAFLDVYEEQINEHITSTKTQWIVNILYGDVLELKKTVAKKMYDNFCGDASWGPDRFFLRLMDYAKGTIAMRGVFDMKSTVRLDAVQNLGQFRTAPVITSLMSLLDDKDANMRAVAAIALGKTEVRSKRVVTKLISKLTDEDRLVREATSLSLGHLKAKSAVPKLVERWRSDVISDVRQAAEIALEQVGSEESQDALRMTYLLSKEMAKLEAEEVS</sequence>
<organism evidence="2 3">
    <name type="scientific">Strongylocentrotus purpuratus</name>
    <name type="common">Purple sea urchin</name>
    <dbReference type="NCBI Taxonomy" id="7668"/>
    <lineage>
        <taxon>Eukaryota</taxon>
        <taxon>Metazoa</taxon>
        <taxon>Echinodermata</taxon>
        <taxon>Eleutherozoa</taxon>
        <taxon>Echinozoa</taxon>
        <taxon>Echinoidea</taxon>
        <taxon>Euechinoidea</taxon>
        <taxon>Echinacea</taxon>
        <taxon>Camarodonta</taxon>
        <taxon>Echinidea</taxon>
        <taxon>Strongylocentrotidae</taxon>
        <taxon>Strongylocentrotus</taxon>
    </lineage>
</organism>
<protein>
    <recommendedName>
        <fullName evidence="1">TIR domain-containing protein</fullName>
    </recommendedName>
</protein>
<dbReference type="InterPro" id="IPR000157">
    <property type="entry name" value="TIR_dom"/>
</dbReference>
<dbReference type="RefSeq" id="XP_003730337.1">
    <property type="nucleotide sequence ID" value="XM_003730289.3"/>
</dbReference>
<dbReference type="SMART" id="SM00567">
    <property type="entry name" value="EZ_HEAT"/>
    <property type="match status" value="4"/>
</dbReference>
<dbReference type="GeneID" id="100888669"/>
<reference evidence="2" key="2">
    <citation type="submission" date="2021-01" db="UniProtKB">
        <authorList>
            <consortium name="EnsemblMetazoa"/>
        </authorList>
    </citation>
    <scope>IDENTIFICATION</scope>
</reference>
<dbReference type="OMA" id="WTEFRDK"/>
<dbReference type="Pfam" id="PF13676">
    <property type="entry name" value="TIR_2"/>
    <property type="match status" value="1"/>
</dbReference>
<dbReference type="OrthoDB" id="427509at2759"/>
<reference evidence="3" key="1">
    <citation type="submission" date="2015-02" db="EMBL/GenBank/DDBJ databases">
        <title>Genome sequencing for Strongylocentrotus purpuratus.</title>
        <authorList>
            <person name="Murali S."/>
            <person name="Liu Y."/>
            <person name="Vee V."/>
            <person name="English A."/>
            <person name="Wang M."/>
            <person name="Skinner E."/>
            <person name="Han Y."/>
            <person name="Muzny D.M."/>
            <person name="Worley K.C."/>
            <person name="Gibbs R.A."/>
        </authorList>
    </citation>
    <scope>NUCLEOTIDE SEQUENCE</scope>
</reference>
<dbReference type="GO" id="GO:0007165">
    <property type="term" value="P:signal transduction"/>
    <property type="evidence" value="ECO:0007669"/>
    <property type="project" value="InterPro"/>
</dbReference>
<dbReference type="InParanoid" id="A0A7M7HI34"/>
<keyword evidence="3" id="KW-1185">Reference proteome</keyword>
<dbReference type="SUPFAM" id="SSF52200">
    <property type="entry name" value="Toll/Interleukin receptor TIR domain"/>
    <property type="match status" value="1"/>
</dbReference>
<dbReference type="GO" id="GO:0016491">
    <property type="term" value="F:oxidoreductase activity"/>
    <property type="evidence" value="ECO:0000318"/>
    <property type="project" value="GO_Central"/>
</dbReference>
<dbReference type="InterPro" id="IPR004155">
    <property type="entry name" value="PBS_lyase_HEAT"/>
</dbReference>
<name>A0A7M7HI34_STRPU</name>
<evidence type="ECO:0000259" key="1">
    <source>
        <dbReference type="Pfam" id="PF13676"/>
    </source>
</evidence>
<dbReference type="InterPro" id="IPR035897">
    <property type="entry name" value="Toll_tir_struct_dom_sf"/>
</dbReference>
<accession>A0A7M7HI34</accession>
<evidence type="ECO:0000313" key="3">
    <source>
        <dbReference type="Proteomes" id="UP000007110"/>
    </source>
</evidence>